<comment type="function">
    <text evidence="14 18">Subunits I and II form the functional core of the enzyme complex. Electrons originating in cytochrome c are transferred via heme a and Cu(A) to the binuclear center formed by heme a3 and Cu(B).</text>
</comment>
<feature type="domain" description="Cytochrome c" evidence="21">
    <location>
        <begin position="225"/>
        <end position="319"/>
    </location>
</feature>
<organism evidence="22 23">
    <name type="scientific">Alloalcanivorax marinus</name>
    <dbReference type="NCBI Taxonomy" id="1177169"/>
    <lineage>
        <taxon>Bacteria</taxon>
        <taxon>Pseudomonadati</taxon>
        <taxon>Pseudomonadota</taxon>
        <taxon>Gammaproteobacteria</taxon>
        <taxon>Oceanospirillales</taxon>
        <taxon>Alcanivoracaceae</taxon>
        <taxon>Alloalcanivorax</taxon>
    </lineage>
</organism>
<keyword evidence="11 16" id="KW-0408">Iron</keyword>
<evidence type="ECO:0000256" key="3">
    <source>
        <dbReference type="ARBA" id="ARBA00022448"/>
    </source>
</evidence>
<evidence type="ECO:0000256" key="18">
    <source>
        <dbReference type="RuleBase" id="RU004024"/>
    </source>
</evidence>
<comment type="caution">
    <text evidence="22">The sequence shown here is derived from an EMBL/GenBank/DDBJ whole genome shotgun (WGS) entry which is preliminary data.</text>
</comment>
<comment type="cofactor">
    <cofactor evidence="18">
        <name>Cu cation</name>
        <dbReference type="ChEBI" id="CHEBI:23378"/>
    </cofactor>
    <text evidence="18">Binds a copper A center.</text>
</comment>
<dbReference type="PROSITE" id="PS00078">
    <property type="entry name" value="COX2"/>
    <property type="match status" value="1"/>
</dbReference>
<evidence type="ECO:0000256" key="15">
    <source>
        <dbReference type="ARBA" id="ARBA00047816"/>
    </source>
</evidence>
<evidence type="ECO:0000256" key="7">
    <source>
        <dbReference type="ARBA" id="ARBA00022723"/>
    </source>
</evidence>
<dbReference type="InterPro" id="IPR008972">
    <property type="entry name" value="Cupredoxin"/>
</dbReference>
<dbReference type="Pfam" id="PF00116">
    <property type="entry name" value="COX2"/>
    <property type="match status" value="1"/>
</dbReference>
<dbReference type="PROSITE" id="PS51007">
    <property type="entry name" value="CYTC"/>
    <property type="match status" value="1"/>
</dbReference>
<comment type="catalytic activity">
    <reaction evidence="15 18">
        <text>4 Fe(II)-[cytochrome c] + O2 + 8 H(+)(in) = 4 Fe(III)-[cytochrome c] + 2 H2O + 4 H(+)(out)</text>
        <dbReference type="Rhea" id="RHEA:11436"/>
        <dbReference type="Rhea" id="RHEA-COMP:10350"/>
        <dbReference type="Rhea" id="RHEA-COMP:14399"/>
        <dbReference type="ChEBI" id="CHEBI:15377"/>
        <dbReference type="ChEBI" id="CHEBI:15378"/>
        <dbReference type="ChEBI" id="CHEBI:15379"/>
        <dbReference type="ChEBI" id="CHEBI:29033"/>
        <dbReference type="ChEBI" id="CHEBI:29034"/>
        <dbReference type="EC" id="7.1.1.9"/>
    </reaction>
</comment>
<keyword evidence="4 16" id="KW-0349">Heme</keyword>
<evidence type="ECO:0000256" key="5">
    <source>
        <dbReference type="ARBA" id="ARBA00022660"/>
    </source>
</evidence>
<dbReference type="GO" id="GO:0005507">
    <property type="term" value="F:copper ion binding"/>
    <property type="evidence" value="ECO:0007669"/>
    <property type="project" value="InterPro"/>
</dbReference>
<evidence type="ECO:0000256" key="14">
    <source>
        <dbReference type="ARBA" id="ARBA00024688"/>
    </source>
</evidence>
<dbReference type="InterPro" id="IPR036257">
    <property type="entry name" value="Cyt_c_oxidase_su2_TM_sf"/>
</dbReference>
<keyword evidence="23" id="KW-1185">Reference proteome</keyword>
<dbReference type="InterPro" id="IPR001505">
    <property type="entry name" value="Copper_CuA"/>
</dbReference>
<dbReference type="GO" id="GO:0042773">
    <property type="term" value="P:ATP synthesis coupled electron transport"/>
    <property type="evidence" value="ECO:0007669"/>
    <property type="project" value="TreeGrafter"/>
</dbReference>
<sequence length="335" mass="37734">MAADQDRWQLLLFPDAASSVAGSVDTLFWTMVVVCGLIVVLVFTLLLVFSVRYRAGARVDRTPSPKLFNNRWLEIGWTLPVLAGFLVFFGWGAALYVDIFDPPARDGEDVRQVNVIGKQWMWKFQHPEGIREINDLHLPVGQTVELRLTSQDVIHSFFVPAFRIKQDVLPQRYTRLRFTPVKTGRFDLFCAEYCGLSHSGMVGKVVVMAPERFQAWLERRDRGESPAREGERLFRQYGCSGCHGAASRVNAPDLVGLYGKPVPLESGDTVTADAQYLRDSVMFPSRQVAAGYPDIMPSFKDQISEEDLLKLLAYLQSLDESSRADAPRQQETDAP</sequence>
<evidence type="ECO:0000256" key="6">
    <source>
        <dbReference type="ARBA" id="ARBA00022692"/>
    </source>
</evidence>
<dbReference type="EMBL" id="JAJGNA010000014">
    <property type="protein sequence ID" value="MCC4309284.1"/>
    <property type="molecule type" value="Genomic_DNA"/>
</dbReference>
<dbReference type="AlphaFoldDB" id="A0A9Q3YMX1"/>
<keyword evidence="3 17" id="KW-0813">Transport</keyword>
<dbReference type="NCBIfam" id="TIGR02866">
    <property type="entry name" value="CoxB"/>
    <property type="match status" value="1"/>
</dbReference>
<evidence type="ECO:0000256" key="17">
    <source>
        <dbReference type="RuleBase" id="RU000456"/>
    </source>
</evidence>
<dbReference type="InterPro" id="IPR011759">
    <property type="entry name" value="Cyt_c_oxidase_su2_TM_dom"/>
</dbReference>
<comment type="subcellular location">
    <subcellularLocation>
        <location evidence="17">Cell membrane</location>
        <topology evidence="17">Multi-pass membrane protein</topology>
    </subcellularLocation>
    <subcellularLocation>
        <location evidence="1">Membrane</location>
        <topology evidence="1">Multi-pass membrane protein</topology>
    </subcellularLocation>
</comment>
<evidence type="ECO:0000313" key="23">
    <source>
        <dbReference type="Proteomes" id="UP001108027"/>
    </source>
</evidence>
<dbReference type="GO" id="GO:0016491">
    <property type="term" value="F:oxidoreductase activity"/>
    <property type="evidence" value="ECO:0007669"/>
    <property type="project" value="InterPro"/>
</dbReference>
<feature type="transmembrane region" description="Helical" evidence="19">
    <location>
        <begin position="72"/>
        <end position="97"/>
    </location>
</feature>
<evidence type="ECO:0000256" key="2">
    <source>
        <dbReference type="ARBA" id="ARBA00007866"/>
    </source>
</evidence>
<keyword evidence="12 18" id="KW-0186">Copper</keyword>
<dbReference type="GO" id="GO:0020037">
    <property type="term" value="F:heme binding"/>
    <property type="evidence" value="ECO:0007669"/>
    <property type="project" value="InterPro"/>
</dbReference>
<dbReference type="SUPFAM" id="SSF49503">
    <property type="entry name" value="Cupredoxins"/>
    <property type="match status" value="1"/>
</dbReference>
<gene>
    <name evidence="22" type="primary">coxB</name>
    <name evidence="22" type="ORF">LL252_11945</name>
</gene>
<evidence type="ECO:0000259" key="21">
    <source>
        <dbReference type="PROSITE" id="PS51007"/>
    </source>
</evidence>
<evidence type="ECO:0000256" key="13">
    <source>
        <dbReference type="ARBA" id="ARBA00023136"/>
    </source>
</evidence>
<dbReference type="PANTHER" id="PTHR22888">
    <property type="entry name" value="CYTOCHROME C OXIDASE, SUBUNIT II"/>
    <property type="match status" value="1"/>
</dbReference>
<keyword evidence="13 19" id="KW-0472">Membrane</keyword>
<dbReference type="GO" id="GO:0005886">
    <property type="term" value="C:plasma membrane"/>
    <property type="evidence" value="ECO:0007669"/>
    <property type="project" value="UniProtKB-SubCell"/>
</dbReference>
<dbReference type="Pfam" id="PF13442">
    <property type="entry name" value="Cytochrome_CBB3"/>
    <property type="match status" value="1"/>
</dbReference>
<evidence type="ECO:0000256" key="16">
    <source>
        <dbReference type="PROSITE-ProRule" id="PRU00433"/>
    </source>
</evidence>
<dbReference type="InterPro" id="IPR009056">
    <property type="entry name" value="Cyt_c-like_dom"/>
</dbReference>
<keyword evidence="10 19" id="KW-1133">Transmembrane helix</keyword>
<evidence type="ECO:0000259" key="20">
    <source>
        <dbReference type="PROSITE" id="PS50857"/>
    </source>
</evidence>
<comment type="similarity">
    <text evidence="2 17">Belongs to the cytochrome c oxidase subunit 2 family.</text>
</comment>
<evidence type="ECO:0000256" key="11">
    <source>
        <dbReference type="ARBA" id="ARBA00023004"/>
    </source>
</evidence>
<evidence type="ECO:0000256" key="9">
    <source>
        <dbReference type="ARBA" id="ARBA00022982"/>
    </source>
</evidence>
<evidence type="ECO:0000256" key="1">
    <source>
        <dbReference type="ARBA" id="ARBA00004141"/>
    </source>
</evidence>
<keyword evidence="8" id="KW-1278">Translocase</keyword>
<name>A0A9Q3YMX1_9GAMM</name>
<evidence type="ECO:0000256" key="10">
    <source>
        <dbReference type="ARBA" id="ARBA00022989"/>
    </source>
</evidence>
<evidence type="ECO:0000313" key="22">
    <source>
        <dbReference type="EMBL" id="MCC4309284.1"/>
    </source>
</evidence>
<dbReference type="PROSITE" id="PS50857">
    <property type="entry name" value="COX2_CUA"/>
    <property type="match status" value="1"/>
</dbReference>
<keyword evidence="7 16" id="KW-0479">Metal-binding</keyword>
<evidence type="ECO:0000256" key="4">
    <source>
        <dbReference type="ARBA" id="ARBA00022617"/>
    </source>
</evidence>
<dbReference type="CDD" id="cd13915">
    <property type="entry name" value="CuRO_HCO_II_like_2"/>
    <property type="match status" value="1"/>
</dbReference>
<dbReference type="SUPFAM" id="SSF46626">
    <property type="entry name" value="Cytochrome c"/>
    <property type="match status" value="1"/>
</dbReference>
<dbReference type="Gene3D" id="2.60.40.420">
    <property type="entry name" value="Cupredoxins - blue copper proteins"/>
    <property type="match status" value="1"/>
</dbReference>
<dbReference type="SUPFAM" id="SSF81464">
    <property type="entry name" value="Cytochrome c oxidase subunit II-like, transmembrane region"/>
    <property type="match status" value="1"/>
</dbReference>
<accession>A0A9Q3YMX1</accession>
<evidence type="ECO:0000256" key="12">
    <source>
        <dbReference type="ARBA" id="ARBA00023008"/>
    </source>
</evidence>
<dbReference type="Proteomes" id="UP001108027">
    <property type="component" value="Unassembled WGS sequence"/>
</dbReference>
<protein>
    <recommendedName>
        <fullName evidence="18">Cytochrome c oxidase subunit 2</fullName>
        <ecNumber evidence="18">7.1.1.9</ecNumber>
    </recommendedName>
</protein>
<feature type="domain" description="Cytochrome oxidase subunit II copper A binding" evidence="20">
    <location>
        <begin position="108"/>
        <end position="219"/>
    </location>
</feature>
<dbReference type="PANTHER" id="PTHR22888:SF9">
    <property type="entry name" value="CYTOCHROME C OXIDASE SUBUNIT 2"/>
    <property type="match status" value="1"/>
</dbReference>
<dbReference type="InterPro" id="IPR045187">
    <property type="entry name" value="CcO_II"/>
</dbReference>
<dbReference type="GO" id="GO:0004129">
    <property type="term" value="F:cytochrome-c oxidase activity"/>
    <property type="evidence" value="ECO:0007669"/>
    <property type="project" value="UniProtKB-EC"/>
</dbReference>
<evidence type="ECO:0000256" key="19">
    <source>
        <dbReference type="SAM" id="Phobius"/>
    </source>
</evidence>
<keyword evidence="5 17" id="KW-0679">Respiratory chain</keyword>
<proteinExistence type="inferred from homology"/>
<reference evidence="22" key="1">
    <citation type="submission" date="2021-10" db="EMBL/GenBank/DDBJ databases">
        <title>The diversity and Nitrogen Metabolism of Culturable Nitrate-Utilizing Bacteria Within the Oxygen Minimum Zone of the Changjiang (Yangtze River)Estuary.</title>
        <authorList>
            <person name="Zhang D."/>
            <person name="Zheng J."/>
            <person name="Liu S."/>
            <person name="He W."/>
        </authorList>
    </citation>
    <scope>NUCLEOTIDE SEQUENCE</scope>
    <source>
        <strain evidence="22">FXH-223</strain>
    </source>
</reference>
<evidence type="ECO:0000256" key="8">
    <source>
        <dbReference type="ARBA" id="ARBA00022967"/>
    </source>
</evidence>
<dbReference type="InterPro" id="IPR014222">
    <property type="entry name" value="Cyt_c_oxidase_su2"/>
</dbReference>
<dbReference type="Gene3D" id="1.10.760.10">
    <property type="entry name" value="Cytochrome c-like domain"/>
    <property type="match status" value="1"/>
</dbReference>
<dbReference type="InterPro" id="IPR036909">
    <property type="entry name" value="Cyt_c-like_dom_sf"/>
</dbReference>
<dbReference type="Gene3D" id="1.10.287.90">
    <property type="match status" value="1"/>
</dbReference>
<keyword evidence="6 17" id="KW-0812">Transmembrane</keyword>
<feature type="transmembrane region" description="Helical" evidence="19">
    <location>
        <begin position="27"/>
        <end position="51"/>
    </location>
</feature>
<dbReference type="Pfam" id="PF02790">
    <property type="entry name" value="COX2_TM"/>
    <property type="match status" value="1"/>
</dbReference>
<dbReference type="EC" id="7.1.1.9" evidence="18"/>
<dbReference type="InterPro" id="IPR002429">
    <property type="entry name" value="CcO_II-like_C"/>
</dbReference>
<keyword evidence="9 17" id="KW-0249">Electron transport</keyword>
<dbReference type="RefSeq" id="WP_228234165.1">
    <property type="nucleotide sequence ID" value="NZ_JAJGNA010000014.1"/>
</dbReference>